<feature type="transmembrane region" description="Helical" evidence="1">
    <location>
        <begin position="6"/>
        <end position="27"/>
    </location>
</feature>
<sequence length="187" mass="20058">MNVYTLLLLVAELISTSAFAYLTVLFIRICKRVRLESVVLYTAFITFLLLSQLCATFSIVVPSAKLATALYVASSSLALAGFIALLPSSHSTSELYVVLPLLVASPDILAGVLSSLLVVKRVRGRTRYFLLALSASYYVRGVGALLTAFQGSLLALLASEAVRACATVLLALHHTTQVLVYGKEEEG</sequence>
<dbReference type="AlphaFoldDB" id="A0A7C4FHR4"/>
<protein>
    <submittedName>
        <fullName evidence="2">Uncharacterized protein</fullName>
    </submittedName>
</protein>
<dbReference type="EMBL" id="DTFF01000059">
    <property type="protein sequence ID" value="HGI88089.1"/>
    <property type="molecule type" value="Genomic_DNA"/>
</dbReference>
<feature type="transmembrane region" description="Helical" evidence="1">
    <location>
        <begin position="39"/>
        <end position="60"/>
    </location>
</feature>
<organism evidence="2">
    <name type="scientific">Ignisphaera aggregans</name>
    <dbReference type="NCBI Taxonomy" id="334771"/>
    <lineage>
        <taxon>Archaea</taxon>
        <taxon>Thermoproteota</taxon>
        <taxon>Thermoprotei</taxon>
        <taxon>Desulfurococcales</taxon>
        <taxon>Desulfurococcaceae</taxon>
        <taxon>Ignisphaera</taxon>
    </lineage>
</organism>
<reference evidence="2" key="1">
    <citation type="journal article" date="2020" name="mSystems">
        <title>Genome- and Community-Level Interaction Insights into Carbon Utilization and Element Cycling Functions of Hydrothermarchaeota in Hydrothermal Sediment.</title>
        <authorList>
            <person name="Zhou Z."/>
            <person name="Liu Y."/>
            <person name="Xu W."/>
            <person name="Pan J."/>
            <person name="Luo Z.H."/>
            <person name="Li M."/>
        </authorList>
    </citation>
    <scope>NUCLEOTIDE SEQUENCE [LARGE SCALE GENOMIC DNA]</scope>
    <source>
        <strain evidence="2">SpSt-732</strain>
    </source>
</reference>
<accession>A0A7C4FHR4</accession>
<feature type="transmembrane region" description="Helical" evidence="1">
    <location>
        <begin position="66"/>
        <end position="86"/>
    </location>
</feature>
<keyword evidence="1" id="KW-1133">Transmembrane helix</keyword>
<comment type="caution">
    <text evidence="2">The sequence shown here is derived from an EMBL/GenBank/DDBJ whole genome shotgun (WGS) entry which is preliminary data.</text>
</comment>
<keyword evidence="1" id="KW-0812">Transmembrane</keyword>
<name>A0A7C4FHR4_9CREN</name>
<proteinExistence type="predicted"/>
<evidence type="ECO:0000313" key="2">
    <source>
        <dbReference type="EMBL" id="HGI88089.1"/>
    </source>
</evidence>
<feature type="transmembrane region" description="Helical" evidence="1">
    <location>
        <begin position="95"/>
        <end position="117"/>
    </location>
</feature>
<keyword evidence="1" id="KW-0472">Membrane</keyword>
<evidence type="ECO:0000256" key="1">
    <source>
        <dbReference type="SAM" id="Phobius"/>
    </source>
</evidence>
<gene>
    <name evidence="2" type="ORF">ENV14_06870</name>
</gene>